<feature type="compositionally biased region" description="Polar residues" evidence="1">
    <location>
        <begin position="594"/>
        <end position="647"/>
    </location>
</feature>
<feature type="region of interest" description="Disordered" evidence="1">
    <location>
        <begin position="293"/>
        <end position="345"/>
    </location>
</feature>
<dbReference type="InParanoid" id="A0A507BN29"/>
<feature type="region of interest" description="Disordered" evidence="1">
    <location>
        <begin position="359"/>
        <end position="427"/>
    </location>
</feature>
<dbReference type="RefSeq" id="XP_030999861.1">
    <property type="nucleotide sequence ID" value="XM_031136872.1"/>
</dbReference>
<dbReference type="AlphaFoldDB" id="A0A507BN29"/>
<feature type="compositionally biased region" description="Low complexity" evidence="1">
    <location>
        <begin position="793"/>
        <end position="838"/>
    </location>
</feature>
<proteinExistence type="predicted"/>
<feature type="compositionally biased region" description="Polar residues" evidence="1">
    <location>
        <begin position="325"/>
        <end position="337"/>
    </location>
</feature>
<feature type="signal peptide" evidence="2">
    <location>
        <begin position="1"/>
        <end position="20"/>
    </location>
</feature>
<keyword evidence="4" id="KW-1185">Reference proteome</keyword>
<feature type="region of interest" description="Disordered" evidence="1">
    <location>
        <begin position="793"/>
        <end position="892"/>
    </location>
</feature>
<feature type="region of interest" description="Disordered" evidence="1">
    <location>
        <begin position="461"/>
        <end position="573"/>
    </location>
</feature>
<feature type="compositionally biased region" description="Pro residues" evidence="1">
    <location>
        <begin position="464"/>
        <end position="476"/>
    </location>
</feature>
<protein>
    <submittedName>
        <fullName evidence="3">Uncharacterized protein</fullName>
    </submittedName>
</protein>
<accession>A0A507BN29</accession>
<feature type="compositionally biased region" description="Low complexity" evidence="1">
    <location>
        <begin position="294"/>
        <end position="324"/>
    </location>
</feature>
<feature type="compositionally biased region" description="Polar residues" evidence="1">
    <location>
        <begin position="366"/>
        <end position="427"/>
    </location>
</feature>
<dbReference type="STRING" id="1093900.A0A507BN29"/>
<feature type="region of interest" description="Disordered" evidence="1">
    <location>
        <begin position="594"/>
        <end position="657"/>
    </location>
</feature>
<dbReference type="EMBL" id="SKBQ01000011">
    <property type="protein sequence ID" value="TPX18150.1"/>
    <property type="molecule type" value="Genomic_DNA"/>
</dbReference>
<feature type="compositionally biased region" description="Low complexity" evidence="1">
    <location>
        <begin position="477"/>
        <end position="507"/>
    </location>
</feature>
<feature type="compositionally biased region" description="Polar residues" evidence="1">
    <location>
        <begin position="946"/>
        <end position="964"/>
    </location>
</feature>
<feature type="chain" id="PRO_5021447134" evidence="2">
    <location>
        <begin position="21"/>
        <end position="1201"/>
    </location>
</feature>
<dbReference type="OrthoDB" id="291007at2759"/>
<evidence type="ECO:0000313" key="3">
    <source>
        <dbReference type="EMBL" id="TPX18150.1"/>
    </source>
</evidence>
<feature type="region of interest" description="Disordered" evidence="1">
    <location>
        <begin position="923"/>
        <end position="964"/>
    </location>
</feature>
<evidence type="ECO:0000256" key="2">
    <source>
        <dbReference type="SAM" id="SignalP"/>
    </source>
</evidence>
<dbReference type="Proteomes" id="UP000319257">
    <property type="component" value="Unassembled WGS sequence"/>
</dbReference>
<dbReference type="GeneID" id="41970106"/>
<organism evidence="3 4">
    <name type="scientific">Thyridium curvatum</name>
    <dbReference type="NCBI Taxonomy" id="1093900"/>
    <lineage>
        <taxon>Eukaryota</taxon>
        <taxon>Fungi</taxon>
        <taxon>Dikarya</taxon>
        <taxon>Ascomycota</taxon>
        <taxon>Pezizomycotina</taxon>
        <taxon>Sordariomycetes</taxon>
        <taxon>Sordariomycetidae</taxon>
        <taxon>Thyridiales</taxon>
        <taxon>Thyridiaceae</taxon>
        <taxon>Thyridium</taxon>
    </lineage>
</organism>
<comment type="caution">
    <text evidence="3">The sequence shown here is derived from an EMBL/GenBank/DDBJ whole genome shotgun (WGS) entry which is preliminary data.</text>
</comment>
<feature type="compositionally biased region" description="Polar residues" evidence="1">
    <location>
        <begin position="874"/>
        <end position="883"/>
    </location>
</feature>
<sequence>MRVTGLLGLASMGLASVAAAAEDLLFYDAMTYNEFKEATNVLNYTAHIASDAEWRSMTTADFAQYKAIIVPDPNCGKKDKIQFLEDTKATWSPAITGNIILIGTDPTFHSSFQPGALDLIDGSVKFAASGNGTGLYFSLSCYYDSQTTSTVDVLSEFGTFTVRGRLSCYNDAHLVANSSALATVDDATLSNWSCSVHEVFSGYPTKGINSFEPLAIAKGATGDGEKDFADGTSGIPYIISRGATPVGCGNGRTDSEFGEECDDGDDNGTPGSLCSKSCKCLYGMISPGDCRTNSTTTSASASASASSTVVSSSASSESGASSTTNGGIFTNSSTDAPTSSGSLSGSWTGTMVLTTAVSSTSTQSTLPPWTNATAVDTATTSRNVSESTSSDRGGVTESTSESSIWVTGTGTDANPTPTSGTISANSTRTIPWINSTSSGLTTPSVITSTITPGNSVVTVTVFPPGWPTGGTPPPSSVPNNASATDSGTSTGTASSSSISPGSSANSTFLSWSTATTPQVGWTTASESEGTPAPSWTGTTSGAENTTSSTTTTTSTSTISVTSNGNKTTAGSSSVVTRTITNGGIIVTLTIQPSETAPTGQIPSSSAITETATGSAGLPSNATSTSQGSPNSGNSTRTTLQPSNTRLPSESVRKHKRLNRERVSGADCNRVFRIIKRALCHFKSGSDIFDDPGGEHRLDRPGTFVVRDKPYDTLPQRITNGLGFVLDNGHLVQWEYGYSTKSSTTSQTGHIHSVWLGSTGSESEASPTQSLTSVTLVSSGSTIVTALPLGGSETASAASSLGSASTSTPTSTSTSLSITEITATSSSSKVVSSESGSVSTLPSGLHSSAGASSATGSAEHETSTAETSSKPWPTKFSTRHSTYPHSAPKTITGYPAPSPSQYYGSSAPSSWTNPWTLKTSILPVSTESEPDCEAETEAASSTEYHSRATSLESTGSVSSKALPTSASQCGGYMGVEIIIITEITEVCDEENSTTSTVTEELSTLTRSMCHTSTEGYPCYACVIGTPTAGDEATVTVSSCSASLADRMRTITVQLCSTCTTSTLVTSLPGYTPGSPCHGCVAYGQPPELPPVSTYAVDGGSGQVANPARQPAAPETSVPTALATVPGDGGLANAGASCEGDADCEAQLTVTSALTKTATLKAPYTPTSTPYGYYTAAGSRIRRAGNFGGFGVIGGMAYALFAL</sequence>
<name>A0A507BN29_9PEZI</name>
<reference evidence="3 4" key="1">
    <citation type="submission" date="2019-06" db="EMBL/GenBank/DDBJ databases">
        <title>Draft genome sequence of the filamentous fungus Phialemoniopsis curvata isolated from diesel fuel.</title>
        <authorList>
            <person name="Varaljay V.A."/>
            <person name="Lyon W.J."/>
            <person name="Crouch A.L."/>
            <person name="Drake C.E."/>
            <person name="Hollomon J.M."/>
            <person name="Nadeau L.J."/>
            <person name="Nunn H.S."/>
            <person name="Stevenson B.S."/>
            <person name="Bojanowski C.L."/>
            <person name="Crookes-Goodson W.J."/>
        </authorList>
    </citation>
    <scope>NUCLEOTIDE SEQUENCE [LARGE SCALE GENOMIC DNA]</scope>
    <source>
        <strain evidence="3 4">D216</strain>
    </source>
</reference>
<feature type="compositionally biased region" description="Low complexity" evidence="1">
    <location>
        <begin position="536"/>
        <end position="565"/>
    </location>
</feature>
<keyword evidence="2" id="KW-0732">Signal</keyword>
<evidence type="ECO:0000256" key="1">
    <source>
        <dbReference type="SAM" id="MobiDB-lite"/>
    </source>
</evidence>
<gene>
    <name evidence="3" type="ORF">E0L32_002659</name>
</gene>
<evidence type="ECO:0000313" key="4">
    <source>
        <dbReference type="Proteomes" id="UP000319257"/>
    </source>
</evidence>
<feature type="compositionally biased region" description="Low complexity" evidence="1">
    <location>
        <begin position="845"/>
        <end position="856"/>
    </location>
</feature>
<feature type="compositionally biased region" description="Polar residues" evidence="1">
    <location>
        <begin position="508"/>
        <end position="528"/>
    </location>
</feature>